<evidence type="ECO:0000256" key="2">
    <source>
        <dbReference type="ARBA" id="ARBA00022448"/>
    </source>
</evidence>
<dbReference type="PRINTS" id="PR00762">
    <property type="entry name" value="CLCHANNEL"/>
</dbReference>
<keyword evidence="3 10" id="KW-0812">Transmembrane</keyword>
<dbReference type="Proteomes" id="UP001139516">
    <property type="component" value="Unassembled WGS sequence"/>
</dbReference>
<evidence type="ECO:0000256" key="9">
    <source>
        <dbReference type="ARBA" id="ARBA00023303"/>
    </source>
</evidence>
<feature type="transmembrane region" description="Helical" evidence="10">
    <location>
        <begin position="360"/>
        <end position="385"/>
    </location>
</feature>
<dbReference type="InterPro" id="IPR050368">
    <property type="entry name" value="ClC-type_chloride_channel"/>
</dbReference>
<dbReference type="PANTHER" id="PTHR43427:SF6">
    <property type="entry name" value="CHLORIDE CHANNEL PROTEIN CLC-E"/>
    <property type="match status" value="1"/>
</dbReference>
<evidence type="ECO:0000256" key="1">
    <source>
        <dbReference type="ARBA" id="ARBA00004141"/>
    </source>
</evidence>
<evidence type="ECO:0000256" key="6">
    <source>
        <dbReference type="ARBA" id="ARBA00023136"/>
    </source>
</evidence>
<sequence>MGLAPRQYLRLRTLRRMPLVSPRLWRRRLIFWAGAVMVSLVAILFALLADRAQAGFAAIVAYSPYLALVVSPAGLALSVWLTRTVFPGAQGSGIPQAIAALRMTDPAMVARVLSLRVAVGKVLLTLLGLLSGASIGREGPTVQVGASIMQSLGGALRLPRFDSQRALVLAGAAGGIAAAFNTPLAGIVFAIEELSRSYEARGSGNVLTAVIIAGITTVALMGDYNYFGSADPAQLEFGPAWAAVLVCGLVGGLLGGAFSQTLISASRRGLPGPAGRWLAAHPILFAALCGVVLALLGLASGGATYGTGYEQARGLVEGRSHLSGDFFLLKLAATVVSYLSGIPGGIFAPSLAIGASLGDWLGTLLPMVPSGAIVLLGMVGYFSGVVQAPITAFVIVLEMTDNQQMTIPLMATSALGFFASRLVCRRALYGALARRFLLAVQRVA</sequence>
<dbReference type="SUPFAM" id="SSF81340">
    <property type="entry name" value="Clc chloride channel"/>
    <property type="match status" value="1"/>
</dbReference>
<evidence type="ECO:0000313" key="12">
    <source>
        <dbReference type="Proteomes" id="UP001139516"/>
    </source>
</evidence>
<dbReference type="EMBL" id="JALPRX010000002">
    <property type="protein sequence ID" value="MCK8782879.1"/>
    <property type="molecule type" value="Genomic_DNA"/>
</dbReference>
<dbReference type="GO" id="GO:0034707">
    <property type="term" value="C:chloride channel complex"/>
    <property type="evidence" value="ECO:0007669"/>
    <property type="project" value="UniProtKB-KW"/>
</dbReference>
<evidence type="ECO:0000256" key="7">
    <source>
        <dbReference type="ARBA" id="ARBA00023173"/>
    </source>
</evidence>
<evidence type="ECO:0000256" key="5">
    <source>
        <dbReference type="ARBA" id="ARBA00023065"/>
    </source>
</evidence>
<comment type="caution">
    <text evidence="11">The sequence shown here is derived from an EMBL/GenBank/DDBJ whole genome shotgun (WGS) entry which is preliminary data.</text>
</comment>
<dbReference type="InterPro" id="IPR001807">
    <property type="entry name" value="ClC"/>
</dbReference>
<dbReference type="PANTHER" id="PTHR43427">
    <property type="entry name" value="CHLORIDE CHANNEL PROTEIN CLC-E"/>
    <property type="match status" value="1"/>
</dbReference>
<dbReference type="AlphaFoldDB" id="A0A9X2BUB6"/>
<keyword evidence="9" id="KW-0407">Ion channel</keyword>
<feature type="transmembrane region" description="Helical" evidence="10">
    <location>
        <begin position="326"/>
        <end position="348"/>
    </location>
</feature>
<keyword evidence="6 10" id="KW-0472">Membrane</keyword>
<accession>A0A9X2BUB6</accession>
<protein>
    <submittedName>
        <fullName evidence="11">Chloride channel protein</fullName>
    </submittedName>
</protein>
<feature type="transmembrane region" description="Helical" evidence="10">
    <location>
        <begin position="166"/>
        <end position="191"/>
    </location>
</feature>
<keyword evidence="12" id="KW-1185">Reference proteome</keyword>
<evidence type="ECO:0000256" key="10">
    <source>
        <dbReference type="SAM" id="Phobius"/>
    </source>
</evidence>
<evidence type="ECO:0000313" key="11">
    <source>
        <dbReference type="EMBL" id="MCK8782879.1"/>
    </source>
</evidence>
<evidence type="ECO:0000256" key="4">
    <source>
        <dbReference type="ARBA" id="ARBA00022989"/>
    </source>
</evidence>
<gene>
    <name evidence="11" type="ORF">M0638_00605</name>
</gene>
<proteinExistence type="predicted"/>
<keyword evidence="8" id="KW-0868">Chloride</keyword>
<feature type="transmembrane region" description="Helical" evidence="10">
    <location>
        <begin position="29"/>
        <end position="49"/>
    </location>
</feature>
<feature type="transmembrane region" description="Helical" evidence="10">
    <location>
        <begin position="283"/>
        <end position="306"/>
    </location>
</feature>
<organism evidence="11 12">
    <name type="scientific">Roseomonas acroporae</name>
    <dbReference type="NCBI Taxonomy" id="2937791"/>
    <lineage>
        <taxon>Bacteria</taxon>
        <taxon>Pseudomonadati</taxon>
        <taxon>Pseudomonadota</taxon>
        <taxon>Alphaproteobacteria</taxon>
        <taxon>Acetobacterales</taxon>
        <taxon>Roseomonadaceae</taxon>
        <taxon>Roseomonas</taxon>
    </lineage>
</organism>
<keyword evidence="5" id="KW-0406">Ion transport</keyword>
<name>A0A9X2BUB6_9PROT</name>
<feature type="transmembrane region" description="Helical" evidence="10">
    <location>
        <begin position="241"/>
        <end position="263"/>
    </location>
</feature>
<dbReference type="Gene3D" id="1.10.3080.10">
    <property type="entry name" value="Clc chloride channel"/>
    <property type="match status" value="1"/>
</dbReference>
<keyword evidence="2" id="KW-0813">Transport</keyword>
<dbReference type="RefSeq" id="WP_248665009.1">
    <property type="nucleotide sequence ID" value="NZ_JALPRX010000002.1"/>
</dbReference>
<comment type="subcellular location">
    <subcellularLocation>
        <location evidence="1">Membrane</location>
        <topology evidence="1">Multi-pass membrane protein</topology>
    </subcellularLocation>
</comment>
<keyword evidence="7" id="KW-0869">Chloride channel</keyword>
<dbReference type="GO" id="GO:0005254">
    <property type="term" value="F:chloride channel activity"/>
    <property type="evidence" value="ECO:0007669"/>
    <property type="project" value="UniProtKB-KW"/>
</dbReference>
<keyword evidence="4 10" id="KW-1133">Transmembrane helix</keyword>
<dbReference type="Pfam" id="PF00654">
    <property type="entry name" value="Voltage_CLC"/>
    <property type="match status" value="1"/>
</dbReference>
<evidence type="ECO:0000256" key="3">
    <source>
        <dbReference type="ARBA" id="ARBA00022692"/>
    </source>
</evidence>
<dbReference type="InterPro" id="IPR014743">
    <property type="entry name" value="Cl-channel_core"/>
</dbReference>
<feature type="transmembrane region" description="Helical" evidence="10">
    <location>
        <begin position="203"/>
        <end position="221"/>
    </location>
</feature>
<evidence type="ECO:0000256" key="8">
    <source>
        <dbReference type="ARBA" id="ARBA00023214"/>
    </source>
</evidence>
<reference evidence="11" key="1">
    <citation type="submission" date="2022-04" db="EMBL/GenBank/DDBJ databases">
        <title>Roseomonas acroporae sp. nov., isolated from coral Acropora digitifera.</title>
        <authorList>
            <person name="Sun H."/>
        </authorList>
    </citation>
    <scope>NUCLEOTIDE SEQUENCE</scope>
    <source>
        <strain evidence="11">NAR14</strain>
    </source>
</reference>
<dbReference type="CDD" id="cd01034">
    <property type="entry name" value="EriC_like"/>
    <property type="match status" value="1"/>
</dbReference>
<feature type="transmembrane region" description="Helical" evidence="10">
    <location>
        <begin position="55"/>
        <end position="81"/>
    </location>
</feature>